<sequence length="282" mass="30980">MNKLLWILLPIIMLVFAVGCSSLKPAAVLNSVIPSGSYDLSQHSYGNGQRRTLDVYRPKQVSNKPPIVFVYGGAWKQGDKRDFEFVAHALTGLGHTVIIPNYRLYPAVRFPAFVNDVADAIRYTELNAPSLLGKPMNSFILMGHSAGAHTAALLATDRSYFYQRGVRARSVGLIGMAGPYDLPLNDAEVKPIFAGANAQQAKPTVNVYAGMPPTLLLHGQADKRVLPFHTQRFSERLQNAGNPVTTRFYPGIEHVRIVASLAAPLRRLSGSYNDIRGFLAQY</sequence>
<evidence type="ECO:0000313" key="4">
    <source>
        <dbReference type="Proteomes" id="UP000245539"/>
    </source>
</evidence>
<reference evidence="3 4" key="1">
    <citation type="submission" date="2018-05" db="EMBL/GenBank/DDBJ databases">
        <title>Leucothrix arctica sp. nov., isolated from Arctic seawater.</title>
        <authorList>
            <person name="Choi A."/>
            <person name="Baek K."/>
        </authorList>
    </citation>
    <scope>NUCLEOTIDE SEQUENCE [LARGE SCALE GENOMIC DNA]</scope>
    <source>
        <strain evidence="3 4">JCM 18388</strain>
    </source>
</reference>
<dbReference type="PROSITE" id="PS51257">
    <property type="entry name" value="PROKAR_LIPOPROTEIN"/>
    <property type="match status" value="1"/>
</dbReference>
<dbReference type="RefSeq" id="WP_109836711.1">
    <property type="nucleotide sequence ID" value="NZ_QGKM01000010.1"/>
</dbReference>
<dbReference type="Gene3D" id="3.40.50.1820">
    <property type="entry name" value="alpha/beta hydrolase"/>
    <property type="match status" value="1"/>
</dbReference>
<accession>A0A317CLV0</accession>
<dbReference type="GO" id="GO:0016787">
    <property type="term" value="F:hydrolase activity"/>
    <property type="evidence" value="ECO:0007669"/>
    <property type="project" value="UniProtKB-KW"/>
</dbReference>
<dbReference type="Pfam" id="PF20434">
    <property type="entry name" value="BD-FAE"/>
    <property type="match status" value="1"/>
</dbReference>
<dbReference type="PANTHER" id="PTHR48081:SF33">
    <property type="entry name" value="KYNURENINE FORMAMIDASE"/>
    <property type="match status" value="1"/>
</dbReference>
<dbReference type="AlphaFoldDB" id="A0A317CLV0"/>
<dbReference type="InterPro" id="IPR049492">
    <property type="entry name" value="BD-FAE-like_dom"/>
</dbReference>
<dbReference type="EMBL" id="QGKM01000010">
    <property type="protein sequence ID" value="PWQ99514.1"/>
    <property type="molecule type" value="Genomic_DNA"/>
</dbReference>
<evidence type="ECO:0000259" key="2">
    <source>
        <dbReference type="Pfam" id="PF20434"/>
    </source>
</evidence>
<name>A0A317CLV0_9GAMM</name>
<comment type="caution">
    <text evidence="3">The sequence shown here is derived from an EMBL/GenBank/DDBJ whole genome shotgun (WGS) entry which is preliminary data.</text>
</comment>
<dbReference type="SUPFAM" id="SSF53474">
    <property type="entry name" value="alpha/beta-Hydrolases"/>
    <property type="match status" value="1"/>
</dbReference>
<protein>
    <submittedName>
        <fullName evidence="3">Alpha/beta hydrolase</fullName>
    </submittedName>
</protein>
<evidence type="ECO:0000313" key="3">
    <source>
        <dbReference type="EMBL" id="PWQ99514.1"/>
    </source>
</evidence>
<organism evidence="3 4">
    <name type="scientific">Leucothrix pacifica</name>
    <dbReference type="NCBI Taxonomy" id="1247513"/>
    <lineage>
        <taxon>Bacteria</taxon>
        <taxon>Pseudomonadati</taxon>
        <taxon>Pseudomonadota</taxon>
        <taxon>Gammaproteobacteria</taxon>
        <taxon>Thiotrichales</taxon>
        <taxon>Thiotrichaceae</taxon>
        <taxon>Leucothrix</taxon>
    </lineage>
</organism>
<dbReference type="InterPro" id="IPR029058">
    <property type="entry name" value="AB_hydrolase_fold"/>
</dbReference>
<dbReference type="OrthoDB" id="9771666at2"/>
<proteinExistence type="predicted"/>
<dbReference type="InterPro" id="IPR050300">
    <property type="entry name" value="GDXG_lipolytic_enzyme"/>
</dbReference>
<keyword evidence="4" id="KW-1185">Reference proteome</keyword>
<dbReference type="Proteomes" id="UP000245539">
    <property type="component" value="Unassembled WGS sequence"/>
</dbReference>
<evidence type="ECO:0000256" key="1">
    <source>
        <dbReference type="ARBA" id="ARBA00022801"/>
    </source>
</evidence>
<dbReference type="PANTHER" id="PTHR48081">
    <property type="entry name" value="AB HYDROLASE SUPERFAMILY PROTEIN C4A8.06C"/>
    <property type="match status" value="1"/>
</dbReference>
<keyword evidence="1 3" id="KW-0378">Hydrolase</keyword>
<gene>
    <name evidence="3" type="ORF">DKW60_05745</name>
</gene>
<feature type="domain" description="BD-FAE-like" evidence="2">
    <location>
        <begin position="53"/>
        <end position="237"/>
    </location>
</feature>